<evidence type="ECO:0000313" key="1">
    <source>
        <dbReference type="EMBL" id="SEM40029.1"/>
    </source>
</evidence>
<organism evidence="1 2">
    <name type="scientific">Sphingomonas gellani</name>
    <dbReference type="NCBI Taxonomy" id="1166340"/>
    <lineage>
        <taxon>Bacteria</taxon>
        <taxon>Pseudomonadati</taxon>
        <taxon>Pseudomonadota</taxon>
        <taxon>Alphaproteobacteria</taxon>
        <taxon>Sphingomonadales</taxon>
        <taxon>Sphingomonadaceae</taxon>
        <taxon>Sphingomonas</taxon>
    </lineage>
</organism>
<proteinExistence type="predicted"/>
<dbReference type="Proteomes" id="UP000199206">
    <property type="component" value="Unassembled WGS sequence"/>
</dbReference>
<evidence type="ECO:0000313" key="2">
    <source>
        <dbReference type="Proteomes" id="UP000199206"/>
    </source>
</evidence>
<dbReference type="EMBL" id="FOCF01000001">
    <property type="protein sequence ID" value="SEM40029.1"/>
    <property type="molecule type" value="Genomic_DNA"/>
</dbReference>
<keyword evidence="2" id="KW-1185">Reference proteome</keyword>
<dbReference type="AlphaFoldDB" id="A0A1H7Y4B5"/>
<protein>
    <submittedName>
        <fullName evidence="1">Uncharacterized protein</fullName>
    </submittedName>
</protein>
<dbReference type="STRING" id="1166340.SAMN05192583_0052"/>
<accession>A0A1H7Y4B5</accession>
<reference evidence="2" key="1">
    <citation type="submission" date="2016-10" db="EMBL/GenBank/DDBJ databases">
        <authorList>
            <person name="Varghese N."/>
            <person name="Submissions S."/>
        </authorList>
    </citation>
    <scope>NUCLEOTIDE SEQUENCE [LARGE SCALE GENOMIC DNA]</scope>
    <source>
        <strain evidence="2">S6-262</strain>
    </source>
</reference>
<sequence>MEYQDNNKPLDELSTLKLMIETLTNRQNEQSLTIAALRAEIAVVGQAMDEATHMTSDQYGQQVIEQIMAALPSIQAAAMKKAKGGRR</sequence>
<dbReference type="OrthoDB" id="9983299at2"/>
<name>A0A1H7Y4B5_9SPHN</name>
<gene>
    <name evidence="1" type="ORF">SAMN05192583_0052</name>
</gene>
<dbReference type="RefSeq" id="WP_093663494.1">
    <property type="nucleotide sequence ID" value="NZ_FOCF01000001.1"/>
</dbReference>